<comment type="caution">
    <text evidence="2">The sequence shown here is derived from an EMBL/GenBank/DDBJ whole genome shotgun (WGS) entry which is preliminary data.</text>
</comment>
<evidence type="ECO:0000256" key="1">
    <source>
        <dbReference type="SAM" id="MobiDB-lite"/>
    </source>
</evidence>
<dbReference type="EMBL" id="JAJFAZ020000005">
    <property type="protein sequence ID" value="KAI5329765.1"/>
    <property type="molecule type" value="Genomic_DNA"/>
</dbReference>
<accession>A0AAD4VR58</accession>
<proteinExistence type="predicted"/>
<evidence type="ECO:0000313" key="2">
    <source>
        <dbReference type="EMBL" id="KAI5329765.1"/>
    </source>
</evidence>
<dbReference type="Proteomes" id="UP001054821">
    <property type="component" value="Chromosome 5"/>
</dbReference>
<name>A0AAD4VR58_PRUDU</name>
<organism evidence="2 3">
    <name type="scientific">Prunus dulcis</name>
    <name type="common">Almond</name>
    <name type="synonym">Amygdalus dulcis</name>
    <dbReference type="NCBI Taxonomy" id="3755"/>
    <lineage>
        <taxon>Eukaryota</taxon>
        <taxon>Viridiplantae</taxon>
        <taxon>Streptophyta</taxon>
        <taxon>Embryophyta</taxon>
        <taxon>Tracheophyta</taxon>
        <taxon>Spermatophyta</taxon>
        <taxon>Magnoliopsida</taxon>
        <taxon>eudicotyledons</taxon>
        <taxon>Gunneridae</taxon>
        <taxon>Pentapetalae</taxon>
        <taxon>rosids</taxon>
        <taxon>fabids</taxon>
        <taxon>Rosales</taxon>
        <taxon>Rosaceae</taxon>
        <taxon>Amygdaloideae</taxon>
        <taxon>Amygdaleae</taxon>
        <taxon>Prunus</taxon>
    </lineage>
</organism>
<dbReference type="AlphaFoldDB" id="A0AAD4VR58"/>
<evidence type="ECO:0000313" key="3">
    <source>
        <dbReference type="Proteomes" id="UP001054821"/>
    </source>
</evidence>
<feature type="compositionally biased region" description="Basic and acidic residues" evidence="1">
    <location>
        <begin position="103"/>
        <end position="126"/>
    </location>
</feature>
<keyword evidence="3" id="KW-1185">Reference proteome</keyword>
<protein>
    <submittedName>
        <fullName evidence="2">Uncharacterized protein</fullName>
    </submittedName>
</protein>
<sequence length="126" mass="14760">MHQQKKLKLLKLSEKVEISLQPFDYELLTVSPSLEFEDEENSSNLVRIGVKGLWGNESVCFRKAKCEKTLLSGVTLQPQPVEIEEQEKKKKKEEEEEEEEEAPMEKEREEKEAPKDKEKEEEEAPR</sequence>
<gene>
    <name evidence="2" type="ORF">L3X38_029162</name>
</gene>
<feature type="region of interest" description="Disordered" evidence="1">
    <location>
        <begin position="74"/>
        <end position="126"/>
    </location>
</feature>
<reference evidence="2 3" key="1">
    <citation type="journal article" date="2022" name="G3 (Bethesda)">
        <title>Whole-genome sequence and methylome profiling of the almond [Prunus dulcis (Mill.) D.A. Webb] cultivar 'Nonpareil'.</title>
        <authorList>
            <person name="D'Amico-Willman K.M."/>
            <person name="Ouma W.Z."/>
            <person name="Meulia T."/>
            <person name="Sideli G.M."/>
            <person name="Gradziel T.M."/>
            <person name="Fresnedo-Ramirez J."/>
        </authorList>
    </citation>
    <scope>NUCLEOTIDE SEQUENCE [LARGE SCALE GENOMIC DNA]</scope>
    <source>
        <strain evidence="2">Clone GOH B32 T37-40</strain>
    </source>
</reference>